<keyword evidence="1" id="KW-0805">Transcription regulation</keyword>
<keyword evidence="3" id="KW-0804">Transcription</keyword>
<gene>
    <name evidence="5" type="ORF">DXD79_01825</name>
</gene>
<comment type="caution">
    <text evidence="5">The sequence shown here is derived from an EMBL/GenBank/DDBJ whole genome shotgun (WGS) entry which is preliminary data.</text>
</comment>
<evidence type="ECO:0000256" key="1">
    <source>
        <dbReference type="ARBA" id="ARBA00023015"/>
    </source>
</evidence>
<dbReference type="Gene3D" id="1.10.10.10">
    <property type="entry name" value="Winged helix-like DNA-binding domain superfamily/Winged helix DNA-binding domain"/>
    <property type="match status" value="2"/>
</dbReference>
<dbReference type="GO" id="GO:0003700">
    <property type="term" value="F:DNA-binding transcription factor activity"/>
    <property type="evidence" value="ECO:0007669"/>
    <property type="project" value="InterPro"/>
</dbReference>
<sequence length="510" mass="58831">MGGKKQLVNDNQYSNLIYEYFLVRFHSLYYKYGNTLPSIDILCREFNVSAQTVKAALRRLRAEGYISMHNGTVTTVIFQQTRQGAVDFILNYFSERWADFYDLYSSAELVFIPMLVEGLKRMDEEDLALLSHLEDRAEADDLVHFYCCVLQKIENPLALNLYWETNLYQGFPFARLEPQPIHFDTGLVRRRLKVLMSRVYEKDWKGVQAALLEYQQSDIHAIQKALGPYIRPLPKESQIPFVWRVYHNRPQICYNLASQILHDIYLGEFREVQYLPSYEKLAEKYGVSVSTLRRTIAMLSQAGACRTINGKGTRIFTLGVPCDPPDFNSPAVRRNLAFFVQSFEILIYSCDGVTRSFLTALSPDRKAALIGCLEECLITRRGELSFWCYLIHVSQYSHLAGIRQIYRTVYHLFLWGYPLKASSGALPDLERATQHFAESLVMHLKEDEIEQCAADVKDFLTRQFPAAKRYLIRHGIQPEELRLSPAIRLFLTDGDGPESRTADKELPSDS</sequence>
<dbReference type="EMBL" id="QSON01000001">
    <property type="protein sequence ID" value="RGJ08167.1"/>
    <property type="molecule type" value="Genomic_DNA"/>
</dbReference>
<dbReference type="PANTHER" id="PTHR44846">
    <property type="entry name" value="MANNOSYL-D-GLYCERATE TRANSPORT/METABOLISM SYSTEM REPRESSOR MNGR-RELATED"/>
    <property type="match status" value="1"/>
</dbReference>
<organism evidence="5 6">
    <name type="scientific">Hungatella hathewayi</name>
    <dbReference type="NCBI Taxonomy" id="154046"/>
    <lineage>
        <taxon>Bacteria</taxon>
        <taxon>Bacillati</taxon>
        <taxon>Bacillota</taxon>
        <taxon>Clostridia</taxon>
        <taxon>Lachnospirales</taxon>
        <taxon>Lachnospiraceae</taxon>
        <taxon>Hungatella</taxon>
    </lineage>
</organism>
<evidence type="ECO:0000313" key="6">
    <source>
        <dbReference type="Proteomes" id="UP000263014"/>
    </source>
</evidence>
<reference evidence="5 6" key="1">
    <citation type="submission" date="2018-08" db="EMBL/GenBank/DDBJ databases">
        <title>A genome reference for cultivated species of the human gut microbiota.</title>
        <authorList>
            <person name="Zou Y."/>
            <person name="Xue W."/>
            <person name="Luo G."/>
        </authorList>
    </citation>
    <scope>NUCLEOTIDE SEQUENCE [LARGE SCALE GENOMIC DNA]</scope>
    <source>
        <strain evidence="5 6">TM09-12</strain>
    </source>
</reference>
<dbReference type="InterPro" id="IPR036388">
    <property type="entry name" value="WH-like_DNA-bd_sf"/>
</dbReference>
<accession>A0A374PEC1</accession>
<name>A0A374PEC1_9FIRM</name>
<dbReference type="InterPro" id="IPR050679">
    <property type="entry name" value="Bact_HTH_transcr_reg"/>
</dbReference>
<dbReference type="RefSeq" id="WP_117630304.1">
    <property type="nucleotide sequence ID" value="NZ_QSRE01000001.1"/>
</dbReference>
<dbReference type="SMART" id="SM00345">
    <property type="entry name" value="HTH_GNTR"/>
    <property type="match status" value="2"/>
</dbReference>
<dbReference type="SUPFAM" id="SSF46785">
    <property type="entry name" value="Winged helix' DNA-binding domain"/>
    <property type="match status" value="2"/>
</dbReference>
<feature type="domain" description="HTH gntR-type" evidence="4">
    <location>
        <begin position="11"/>
        <end position="80"/>
    </location>
</feature>
<dbReference type="GO" id="GO:0045892">
    <property type="term" value="P:negative regulation of DNA-templated transcription"/>
    <property type="evidence" value="ECO:0007669"/>
    <property type="project" value="TreeGrafter"/>
</dbReference>
<evidence type="ECO:0000256" key="3">
    <source>
        <dbReference type="ARBA" id="ARBA00023163"/>
    </source>
</evidence>
<feature type="domain" description="HTH gntR-type" evidence="4">
    <location>
        <begin position="250"/>
        <end position="318"/>
    </location>
</feature>
<dbReference type="InterPro" id="IPR036390">
    <property type="entry name" value="WH_DNA-bd_sf"/>
</dbReference>
<evidence type="ECO:0000256" key="2">
    <source>
        <dbReference type="ARBA" id="ARBA00023125"/>
    </source>
</evidence>
<evidence type="ECO:0000259" key="4">
    <source>
        <dbReference type="PROSITE" id="PS50949"/>
    </source>
</evidence>
<dbReference type="PROSITE" id="PS50949">
    <property type="entry name" value="HTH_GNTR"/>
    <property type="match status" value="2"/>
</dbReference>
<keyword evidence="2" id="KW-0238">DNA-binding</keyword>
<evidence type="ECO:0000313" key="5">
    <source>
        <dbReference type="EMBL" id="RGJ08167.1"/>
    </source>
</evidence>
<dbReference type="PANTHER" id="PTHR44846:SF17">
    <property type="entry name" value="GNTR-FAMILY TRANSCRIPTIONAL REGULATOR"/>
    <property type="match status" value="1"/>
</dbReference>
<protein>
    <submittedName>
        <fullName evidence="5">GntR family transcriptional regulator</fullName>
    </submittedName>
</protein>
<dbReference type="Proteomes" id="UP000263014">
    <property type="component" value="Unassembled WGS sequence"/>
</dbReference>
<proteinExistence type="predicted"/>
<dbReference type="AlphaFoldDB" id="A0A374PEC1"/>
<dbReference type="InterPro" id="IPR000524">
    <property type="entry name" value="Tscrpt_reg_HTH_GntR"/>
</dbReference>
<dbReference type="GO" id="GO:0003677">
    <property type="term" value="F:DNA binding"/>
    <property type="evidence" value="ECO:0007669"/>
    <property type="project" value="UniProtKB-KW"/>
</dbReference>
<dbReference type="Pfam" id="PF00392">
    <property type="entry name" value="GntR"/>
    <property type="match status" value="2"/>
</dbReference>